<gene>
    <name evidence="3" type="ORF">SMC7_02340</name>
</gene>
<keyword evidence="4" id="KW-1185">Reference proteome</keyword>
<feature type="domain" description="HTH-like" evidence="2">
    <location>
        <begin position="1"/>
        <end position="39"/>
    </location>
</feature>
<evidence type="ECO:0000313" key="3">
    <source>
        <dbReference type="EMBL" id="RIE06467.1"/>
    </source>
</evidence>
<accession>A0A398D2N4</accession>
<evidence type="ECO:0000256" key="1">
    <source>
        <dbReference type="SAM" id="MobiDB-lite"/>
    </source>
</evidence>
<name>A0A398D2N4_9BACT</name>
<feature type="region of interest" description="Disordered" evidence="1">
    <location>
        <begin position="44"/>
        <end position="63"/>
    </location>
</feature>
<dbReference type="AlphaFoldDB" id="A0A398D2N4"/>
<dbReference type="InterPro" id="IPR025948">
    <property type="entry name" value="HTH-like_dom"/>
</dbReference>
<proteinExistence type="predicted"/>
<dbReference type="Proteomes" id="UP000266328">
    <property type="component" value="Unassembled WGS sequence"/>
</dbReference>
<dbReference type="RefSeq" id="WP_413814580.1">
    <property type="nucleotide sequence ID" value="NZ_QXIS01000012.1"/>
</dbReference>
<sequence>MYGYRKMTEYLNECGYQINRKRVSRWMGELGLWAIYPGPKLSAPGKDSKKYPYHGRTGVEEIA</sequence>
<dbReference type="EMBL" id="QXIS01000012">
    <property type="protein sequence ID" value="RIE06467.1"/>
    <property type="molecule type" value="Genomic_DNA"/>
</dbReference>
<evidence type="ECO:0000313" key="4">
    <source>
        <dbReference type="Proteomes" id="UP000266328"/>
    </source>
</evidence>
<dbReference type="Pfam" id="PF13276">
    <property type="entry name" value="HTH_21"/>
    <property type="match status" value="1"/>
</dbReference>
<reference evidence="3 4" key="1">
    <citation type="submission" date="2018-09" db="EMBL/GenBank/DDBJ databases">
        <title>Discovery and Ecogenomic Context for Candidatus Cryosericales, a Global Caldiserica Order Active in Thawing Permafrost.</title>
        <authorList>
            <person name="Martinez M.A."/>
            <person name="Woodcroft B.J."/>
            <person name="Ignacio Espinoza J.C."/>
            <person name="Zayed A."/>
            <person name="Singleton C.M."/>
            <person name="Boyd J."/>
            <person name="Li Y.-F."/>
            <person name="Purvine S."/>
            <person name="Maughan H."/>
            <person name="Hodgkins S.B."/>
            <person name="Anderson D."/>
            <person name="Sederholm M."/>
            <person name="Temperton B."/>
            <person name="Saleska S.R."/>
            <person name="Tyson G.W."/>
            <person name="Rich V.I."/>
        </authorList>
    </citation>
    <scope>NUCLEOTIDE SEQUENCE [LARGE SCALE GENOMIC DNA]</scope>
    <source>
        <strain evidence="3 4">SMC7</strain>
    </source>
</reference>
<comment type="caution">
    <text evidence="3">The sequence shown here is derived from an EMBL/GenBank/DDBJ whole genome shotgun (WGS) entry which is preliminary data.</text>
</comment>
<organism evidence="3 4">
    <name type="scientific">Candidatus Cryosericum terrychapinii</name>
    <dbReference type="NCBI Taxonomy" id="2290919"/>
    <lineage>
        <taxon>Bacteria</taxon>
        <taxon>Pseudomonadati</taxon>
        <taxon>Caldisericota/Cryosericota group</taxon>
        <taxon>Candidatus Cryosericota</taxon>
        <taxon>Candidatus Cryosericia</taxon>
        <taxon>Candidatus Cryosericales</taxon>
        <taxon>Candidatus Cryosericaceae</taxon>
        <taxon>Candidatus Cryosericum</taxon>
    </lineage>
</organism>
<protein>
    <submittedName>
        <fullName evidence="3">Transposase</fullName>
    </submittedName>
</protein>
<evidence type="ECO:0000259" key="2">
    <source>
        <dbReference type="Pfam" id="PF13276"/>
    </source>
</evidence>